<feature type="transmembrane region" description="Helical" evidence="1">
    <location>
        <begin position="12"/>
        <end position="35"/>
    </location>
</feature>
<dbReference type="RefSeq" id="WP_090310502.1">
    <property type="nucleotide sequence ID" value="NZ_FNZE01000007.1"/>
</dbReference>
<dbReference type="PANTHER" id="PTHR10983">
    <property type="entry name" value="1-ACYLGLYCEROL-3-PHOSPHATE ACYLTRANSFERASE-RELATED"/>
    <property type="match status" value="1"/>
</dbReference>
<organism evidence="3 4">
    <name type="scientific">Pseudomonas linyingensis</name>
    <dbReference type="NCBI Taxonomy" id="915471"/>
    <lineage>
        <taxon>Bacteria</taxon>
        <taxon>Pseudomonadati</taxon>
        <taxon>Pseudomonadota</taxon>
        <taxon>Gammaproteobacteria</taxon>
        <taxon>Pseudomonadales</taxon>
        <taxon>Pseudomonadaceae</taxon>
        <taxon>Pseudomonas</taxon>
    </lineage>
</organism>
<keyword evidence="4" id="KW-1185">Reference proteome</keyword>
<keyword evidence="3" id="KW-0012">Acyltransferase</keyword>
<evidence type="ECO:0000313" key="4">
    <source>
        <dbReference type="Proteomes" id="UP000242930"/>
    </source>
</evidence>
<protein>
    <submittedName>
        <fullName evidence="3">1-acyl-sn-glycerol-3-phosphate acyltransferase</fullName>
    </submittedName>
</protein>
<keyword evidence="1" id="KW-1133">Transmembrane helix</keyword>
<dbReference type="CDD" id="cd07990">
    <property type="entry name" value="LPLAT_LCLAT1-like"/>
    <property type="match status" value="1"/>
</dbReference>
<evidence type="ECO:0000259" key="2">
    <source>
        <dbReference type="SMART" id="SM00563"/>
    </source>
</evidence>
<dbReference type="PANTHER" id="PTHR10983:SF16">
    <property type="entry name" value="LYSOCARDIOLIPIN ACYLTRANSFERASE 1"/>
    <property type="match status" value="1"/>
</dbReference>
<gene>
    <name evidence="3" type="ORF">SAMN05216201_10740</name>
</gene>
<accession>A0A1H6Y525</accession>
<evidence type="ECO:0000256" key="1">
    <source>
        <dbReference type="SAM" id="Phobius"/>
    </source>
</evidence>
<keyword evidence="1" id="KW-0472">Membrane</keyword>
<evidence type="ECO:0000313" key="3">
    <source>
        <dbReference type="EMBL" id="SEJ32282.1"/>
    </source>
</evidence>
<dbReference type="Pfam" id="PF01553">
    <property type="entry name" value="Acyltransferase"/>
    <property type="match status" value="1"/>
</dbReference>
<dbReference type="OrthoDB" id="319710at2"/>
<dbReference type="Proteomes" id="UP000242930">
    <property type="component" value="Unassembled WGS sequence"/>
</dbReference>
<proteinExistence type="predicted"/>
<dbReference type="InterPro" id="IPR002123">
    <property type="entry name" value="Plipid/glycerol_acylTrfase"/>
</dbReference>
<feature type="domain" description="Phospholipid/glycerol acyltransferase" evidence="2">
    <location>
        <begin position="89"/>
        <end position="231"/>
    </location>
</feature>
<dbReference type="SUPFAM" id="SSF69593">
    <property type="entry name" value="Glycerol-3-phosphate (1)-acyltransferase"/>
    <property type="match status" value="1"/>
</dbReference>
<dbReference type="EMBL" id="FNZE01000007">
    <property type="protein sequence ID" value="SEJ32282.1"/>
    <property type="molecule type" value="Genomic_DNA"/>
</dbReference>
<keyword evidence="3" id="KW-0808">Transferase</keyword>
<keyword evidence="1" id="KW-0812">Transmembrane</keyword>
<dbReference type="AlphaFoldDB" id="A0A1H6Y525"/>
<reference evidence="4" key="1">
    <citation type="submission" date="2016-10" db="EMBL/GenBank/DDBJ databases">
        <authorList>
            <person name="Varghese N."/>
            <person name="Submissions S."/>
        </authorList>
    </citation>
    <scope>NUCLEOTIDE SEQUENCE [LARGE SCALE GENOMIC DNA]</scope>
    <source>
        <strain evidence="4">LMG 25967</strain>
    </source>
</reference>
<dbReference type="SMART" id="SM00563">
    <property type="entry name" value="PlsC"/>
    <property type="match status" value="1"/>
</dbReference>
<dbReference type="GO" id="GO:0016746">
    <property type="term" value="F:acyltransferase activity"/>
    <property type="evidence" value="ECO:0007669"/>
    <property type="project" value="UniProtKB-KW"/>
</dbReference>
<sequence length="303" mass="35381">MLRHLPAPLRGLLAGLLLVLNTLFWCWPLFALALLKLLLPFAACQTLCRRLMGHIAEAWASGNNAWIRLVQDIHWHVEGLEQLHPRRSCLVISNHQSWVDIFVLQYHLNRRLPLLRFFLKKELIWIPLFGLCCWALDFPFMQRHSKAYLARHPEKRDADRQATRRACARLSGIPLALFNFLEGTRFTEAKHAAQQSPYRHLLKPRAGGIAMAIDAMGEQLLTLVNVTIHYPDGRPRFRDLLCGRLRQVAVCFEEQAIPQEFIGRSYDQDQAHRQRFQQWVNRLWEDKDALLGRLHRQFPPRAD</sequence>
<dbReference type="NCBIfam" id="NF010621">
    <property type="entry name" value="PRK14014.1"/>
    <property type="match status" value="1"/>
</dbReference>
<name>A0A1H6Y525_9PSED</name>
<dbReference type="STRING" id="915471.SAMN05216201_10740"/>